<evidence type="ECO:0000259" key="2">
    <source>
        <dbReference type="Pfam" id="PF00089"/>
    </source>
</evidence>
<dbReference type="AlphaFoldDB" id="A0AAV8XGA1"/>
<dbReference type="GO" id="GO:0006508">
    <property type="term" value="P:proteolysis"/>
    <property type="evidence" value="ECO:0007669"/>
    <property type="project" value="InterPro"/>
</dbReference>
<feature type="domain" description="Peptidase S1" evidence="2">
    <location>
        <begin position="29"/>
        <end position="78"/>
    </location>
</feature>
<reference evidence="3" key="1">
    <citation type="journal article" date="2023" name="Insect Mol. Biol.">
        <title>Genome sequencing provides insights into the evolution of gene families encoding plant cell wall-degrading enzymes in longhorned beetles.</title>
        <authorList>
            <person name="Shin N.R."/>
            <person name="Okamura Y."/>
            <person name="Kirsch R."/>
            <person name="Pauchet Y."/>
        </authorList>
    </citation>
    <scope>NUCLEOTIDE SEQUENCE</scope>
    <source>
        <strain evidence="3">RBIC_L_NR</strain>
    </source>
</reference>
<sequence length="179" mass="20006">MAQVTLTLFVLCLIVLTNQSEDCGVFKDVNHVPWNVGLYIENSVNNLELICIGTAIKPGFVVTAAHCFCDTLTGKIKSNNFFITYGDLKKTLSQSGGSNLQKVRQKNIKLRLWSENIFNLDILTEDIDSGAGLMFLNIADNLWYIRGVVSVHDVENKNLVFYSNINIYLNWLSGISAKP</sequence>
<dbReference type="InterPro" id="IPR043504">
    <property type="entry name" value="Peptidase_S1_PA_chymotrypsin"/>
</dbReference>
<feature type="chain" id="PRO_5043675926" description="Peptidase S1 domain-containing protein" evidence="1">
    <location>
        <begin position="21"/>
        <end position="179"/>
    </location>
</feature>
<dbReference type="SUPFAM" id="SSF50494">
    <property type="entry name" value="Trypsin-like serine proteases"/>
    <property type="match status" value="1"/>
</dbReference>
<feature type="signal peptide" evidence="1">
    <location>
        <begin position="1"/>
        <end position="20"/>
    </location>
</feature>
<keyword evidence="4" id="KW-1185">Reference proteome</keyword>
<evidence type="ECO:0000313" key="3">
    <source>
        <dbReference type="EMBL" id="KAJ8937470.1"/>
    </source>
</evidence>
<proteinExistence type="predicted"/>
<dbReference type="InterPro" id="IPR009003">
    <property type="entry name" value="Peptidase_S1_PA"/>
</dbReference>
<evidence type="ECO:0000256" key="1">
    <source>
        <dbReference type="SAM" id="SignalP"/>
    </source>
</evidence>
<dbReference type="Gene3D" id="2.40.10.10">
    <property type="entry name" value="Trypsin-like serine proteases"/>
    <property type="match status" value="1"/>
</dbReference>
<gene>
    <name evidence="3" type="ORF">NQ314_011859</name>
</gene>
<keyword evidence="1" id="KW-0732">Signal</keyword>
<dbReference type="Pfam" id="PF00089">
    <property type="entry name" value="Trypsin"/>
    <property type="match status" value="1"/>
</dbReference>
<accession>A0AAV8XGA1</accession>
<dbReference type="InterPro" id="IPR001254">
    <property type="entry name" value="Trypsin_dom"/>
</dbReference>
<dbReference type="Proteomes" id="UP001162156">
    <property type="component" value="Unassembled WGS sequence"/>
</dbReference>
<evidence type="ECO:0000313" key="4">
    <source>
        <dbReference type="Proteomes" id="UP001162156"/>
    </source>
</evidence>
<organism evidence="3 4">
    <name type="scientific">Rhamnusium bicolor</name>
    <dbReference type="NCBI Taxonomy" id="1586634"/>
    <lineage>
        <taxon>Eukaryota</taxon>
        <taxon>Metazoa</taxon>
        <taxon>Ecdysozoa</taxon>
        <taxon>Arthropoda</taxon>
        <taxon>Hexapoda</taxon>
        <taxon>Insecta</taxon>
        <taxon>Pterygota</taxon>
        <taxon>Neoptera</taxon>
        <taxon>Endopterygota</taxon>
        <taxon>Coleoptera</taxon>
        <taxon>Polyphaga</taxon>
        <taxon>Cucujiformia</taxon>
        <taxon>Chrysomeloidea</taxon>
        <taxon>Cerambycidae</taxon>
        <taxon>Lepturinae</taxon>
        <taxon>Rhagiini</taxon>
        <taxon>Rhamnusium</taxon>
    </lineage>
</organism>
<dbReference type="GO" id="GO:0004252">
    <property type="term" value="F:serine-type endopeptidase activity"/>
    <property type="evidence" value="ECO:0007669"/>
    <property type="project" value="InterPro"/>
</dbReference>
<protein>
    <recommendedName>
        <fullName evidence="2">Peptidase S1 domain-containing protein</fullName>
    </recommendedName>
</protein>
<comment type="caution">
    <text evidence="3">The sequence shown here is derived from an EMBL/GenBank/DDBJ whole genome shotgun (WGS) entry which is preliminary data.</text>
</comment>
<dbReference type="EMBL" id="JANEYF010003318">
    <property type="protein sequence ID" value="KAJ8937470.1"/>
    <property type="molecule type" value="Genomic_DNA"/>
</dbReference>
<name>A0AAV8XGA1_9CUCU</name>